<dbReference type="PROSITE" id="PS50920">
    <property type="entry name" value="SOLCAR"/>
    <property type="match status" value="3"/>
</dbReference>
<dbReference type="OMA" id="CKTRMQF"/>
<dbReference type="InParanoid" id="A0A151Z3Q9"/>
<evidence type="ECO:0000256" key="8">
    <source>
        <dbReference type="PROSITE-ProRule" id="PRU00282"/>
    </source>
</evidence>
<name>A0A151Z3Q9_TIELA</name>
<proteinExistence type="inferred from homology"/>
<dbReference type="SUPFAM" id="SSF103506">
    <property type="entry name" value="Mitochondrial carrier"/>
    <property type="match status" value="1"/>
</dbReference>
<keyword evidence="6" id="KW-1133">Transmembrane helix</keyword>
<dbReference type="Gene3D" id="1.50.40.10">
    <property type="entry name" value="Mitochondrial carrier domain"/>
    <property type="match status" value="2"/>
</dbReference>
<feature type="repeat" description="Solcar" evidence="8">
    <location>
        <begin position="248"/>
        <end position="338"/>
    </location>
</feature>
<dbReference type="AlphaFoldDB" id="A0A151Z3Q9"/>
<dbReference type="Proteomes" id="UP000076078">
    <property type="component" value="Unassembled WGS sequence"/>
</dbReference>
<feature type="repeat" description="Solcar" evidence="8">
    <location>
        <begin position="10"/>
        <end position="101"/>
    </location>
</feature>
<evidence type="ECO:0000256" key="6">
    <source>
        <dbReference type="ARBA" id="ARBA00022989"/>
    </source>
</evidence>
<accession>A0A151Z3Q9</accession>
<dbReference type="Pfam" id="PF00153">
    <property type="entry name" value="Mito_carr"/>
    <property type="match status" value="3"/>
</dbReference>
<evidence type="ECO:0000256" key="1">
    <source>
        <dbReference type="ARBA" id="ARBA00004141"/>
    </source>
</evidence>
<organism evidence="10 11">
    <name type="scientific">Tieghemostelium lacteum</name>
    <name type="common">Slime mold</name>
    <name type="synonym">Dictyostelium lacteum</name>
    <dbReference type="NCBI Taxonomy" id="361077"/>
    <lineage>
        <taxon>Eukaryota</taxon>
        <taxon>Amoebozoa</taxon>
        <taxon>Evosea</taxon>
        <taxon>Eumycetozoa</taxon>
        <taxon>Dictyostelia</taxon>
        <taxon>Dictyosteliales</taxon>
        <taxon>Raperosteliaceae</taxon>
        <taxon>Tieghemostelium</taxon>
    </lineage>
</organism>
<evidence type="ECO:0000313" key="11">
    <source>
        <dbReference type="Proteomes" id="UP000076078"/>
    </source>
</evidence>
<dbReference type="PANTHER" id="PTHR45667">
    <property type="entry name" value="S-ADENOSYLMETHIONINE MITOCHONDRIAL CARRIER PROTEIN"/>
    <property type="match status" value="1"/>
</dbReference>
<feature type="repeat" description="Solcar" evidence="8">
    <location>
        <begin position="133"/>
        <end position="224"/>
    </location>
</feature>
<keyword evidence="3 9" id="KW-0813">Transport</keyword>
<keyword evidence="7 8" id="KW-0472">Membrane</keyword>
<evidence type="ECO:0000256" key="2">
    <source>
        <dbReference type="ARBA" id="ARBA00006375"/>
    </source>
</evidence>
<evidence type="ECO:0000256" key="7">
    <source>
        <dbReference type="ARBA" id="ARBA00023136"/>
    </source>
</evidence>
<comment type="subcellular location">
    <subcellularLocation>
        <location evidence="1">Membrane</location>
        <topology evidence="1">Multi-pass membrane protein</topology>
    </subcellularLocation>
</comment>
<dbReference type="InterPro" id="IPR018108">
    <property type="entry name" value="MCP_transmembrane"/>
</dbReference>
<dbReference type="InterPro" id="IPR023395">
    <property type="entry name" value="MCP_dom_sf"/>
</dbReference>
<evidence type="ECO:0000256" key="3">
    <source>
        <dbReference type="ARBA" id="ARBA00022448"/>
    </source>
</evidence>
<dbReference type="GO" id="GO:0016020">
    <property type="term" value="C:membrane"/>
    <property type="evidence" value="ECO:0007669"/>
    <property type="project" value="UniProtKB-SubCell"/>
</dbReference>
<gene>
    <name evidence="10" type="ORF">DLAC_11336</name>
</gene>
<dbReference type="STRING" id="361077.A0A151Z3Q9"/>
<evidence type="ECO:0000256" key="5">
    <source>
        <dbReference type="ARBA" id="ARBA00022737"/>
    </source>
</evidence>
<keyword evidence="11" id="KW-1185">Reference proteome</keyword>
<reference evidence="10 11" key="1">
    <citation type="submission" date="2015-12" db="EMBL/GenBank/DDBJ databases">
        <title>Dictyostelia acquired genes for synthesis and detection of signals that induce cell-type specialization by lateral gene transfer from prokaryotes.</title>
        <authorList>
            <person name="Gloeckner G."/>
            <person name="Schaap P."/>
        </authorList>
    </citation>
    <scope>NUCLEOTIDE SEQUENCE [LARGE SCALE GENOMIC DNA]</scope>
    <source>
        <strain evidence="10 11">TK</strain>
    </source>
</reference>
<sequence>MGSEYEVSNKNMKVHLLAGAFSKLVTDLAMFPLDTVKTKLQFTHNANQSIANRSHGIVNTIFQTFKSSGIRGLYKGFIPHTLYVIPASSISFLCYEAVLSELKKSKKRKQEIQINGGNGDILLKHSNKEGSGGRVLLAILGMTLARVSGSIIRTPFDVVKMRQQVSTSLEKSQGNKVKYTSQIILSILKKDGVKGLFKFSYVSLLRDLPFSAIYFSSYEISRNYQKSYYQSLHQGEILSDGSKKKEKLSALNNLLSGAFAGAVATIFTIPLDVIKTNLQTQDVLPKKDRVFKGVFSTLSIIIKNEGLKGLTKGLGTRLIHIIPSAGLSFASYEYFKKILSTMI</sequence>
<evidence type="ECO:0000256" key="9">
    <source>
        <dbReference type="RuleBase" id="RU000488"/>
    </source>
</evidence>
<evidence type="ECO:0000256" key="4">
    <source>
        <dbReference type="ARBA" id="ARBA00022692"/>
    </source>
</evidence>
<comment type="caution">
    <text evidence="10">The sequence shown here is derived from an EMBL/GenBank/DDBJ whole genome shotgun (WGS) entry which is preliminary data.</text>
</comment>
<dbReference type="EMBL" id="LODT01000051">
    <property type="protein sequence ID" value="KYQ88596.1"/>
    <property type="molecule type" value="Genomic_DNA"/>
</dbReference>
<dbReference type="OrthoDB" id="43906at2759"/>
<keyword evidence="5" id="KW-0677">Repeat</keyword>
<keyword evidence="4 8" id="KW-0812">Transmembrane</keyword>
<evidence type="ECO:0000313" key="10">
    <source>
        <dbReference type="EMBL" id="KYQ88596.1"/>
    </source>
</evidence>
<protein>
    <submittedName>
        <fullName evidence="10">Mitochondrial substrate carrier family protein</fullName>
    </submittedName>
</protein>
<comment type="similarity">
    <text evidence="2 9">Belongs to the mitochondrial carrier (TC 2.A.29) family.</text>
</comment>